<dbReference type="Pfam" id="PF16197">
    <property type="entry name" value="KAsynt_C_assoc"/>
    <property type="match status" value="1"/>
</dbReference>
<keyword evidence="7" id="KW-0012">Acyltransferase</keyword>
<keyword evidence="2" id="KW-0596">Phosphopantetheine</keyword>
<keyword evidence="6" id="KW-0511">Multifunctional enzyme</keyword>
<dbReference type="Pfam" id="PF00698">
    <property type="entry name" value="Acyl_transf_1"/>
    <property type="match status" value="1"/>
</dbReference>
<dbReference type="InterPro" id="IPR015083">
    <property type="entry name" value="NorB/c/GfsB-D-like_docking"/>
</dbReference>
<dbReference type="GO" id="GO:0033068">
    <property type="term" value="P:macrolide biosynthetic process"/>
    <property type="evidence" value="ECO:0007669"/>
    <property type="project" value="UniProtKB-ARBA"/>
</dbReference>
<dbReference type="InterPro" id="IPR020806">
    <property type="entry name" value="PKS_PP-bd"/>
</dbReference>
<dbReference type="GO" id="GO:0031177">
    <property type="term" value="F:phosphopantetheine binding"/>
    <property type="evidence" value="ECO:0007669"/>
    <property type="project" value="InterPro"/>
</dbReference>
<dbReference type="GO" id="GO:0004315">
    <property type="term" value="F:3-oxoacyl-[acyl-carrier-protein] synthase activity"/>
    <property type="evidence" value="ECO:0007669"/>
    <property type="project" value="InterPro"/>
</dbReference>
<dbReference type="SMART" id="SM00825">
    <property type="entry name" value="PKS_KS"/>
    <property type="match status" value="1"/>
</dbReference>
<dbReference type="Gene3D" id="3.40.366.10">
    <property type="entry name" value="Malonyl-Coenzyme A Acyl Carrier Protein, domain 2"/>
    <property type="match status" value="1"/>
</dbReference>
<dbReference type="InterPro" id="IPR050091">
    <property type="entry name" value="PKS_NRPS_Biosynth_Enz"/>
</dbReference>
<proteinExistence type="predicted"/>
<dbReference type="InterPro" id="IPR016039">
    <property type="entry name" value="Thiolase-like"/>
</dbReference>
<dbReference type="Pfam" id="PF00550">
    <property type="entry name" value="PP-binding"/>
    <property type="match status" value="1"/>
</dbReference>
<dbReference type="FunFam" id="3.40.47.10:FF:000019">
    <property type="entry name" value="Polyketide synthase type I"/>
    <property type="match status" value="1"/>
</dbReference>
<evidence type="ECO:0000256" key="4">
    <source>
        <dbReference type="ARBA" id="ARBA00022679"/>
    </source>
</evidence>
<dbReference type="EMBL" id="CP029188">
    <property type="protein sequence ID" value="AWI31548.1"/>
    <property type="molecule type" value="Genomic_DNA"/>
</dbReference>
<dbReference type="PROSITE" id="PS00012">
    <property type="entry name" value="PHOSPHOPANTETHEINE"/>
    <property type="match status" value="1"/>
</dbReference>
<dbReference type="Gene3D" id="3.30.70.3290">
    <property type="match status" value="1"/>
</dbReference>
<dbReference type="InterPro" id="IPR014043">
    <property type="entry name" value="Acyl_transferase_dom"/>
</dbReference>
<protein>
    <submittedName>
        <fullName evidence="10">Beta-ketoacyl synthase</fullName>
    </submittedName>
</protein>
<dbReference type="GO" id="GO:0004312">
    <property type="term" value="F:fatty acid synthase activity"/>
    <property type="evidence" value="ECO:0007669"/>
    <property type="project" value="TreeGrafter"/>
</dbReference>
<dbReference type="InterPro" id="IPR006162">
    <property type="entry name" value="Ppantetheine_attach_site"/>
</dbReference>
<evidence type="ECO:0000259" key="9">
    <source>
        <dbReference type="PROSITE" id="PS52004"/>
    </source>
</evidence>
<evidence type="ECO:0000259" key="8">
    <source>
        <dbReference type="PROSITE" id="PS50075"/>
    </source>
</evidence>
<organism evidence="10 11">
    <name type="scientific">Streptomyces tirandamycinicus</name>
    <dbReference type="NCBI Taxonomy" id="2174846"/>
    <lineage>
        <taxon>Bacteria</taxon>
        <taxon>Bacillati</taxon>
        <taxon>Actinomycetota</taxon>
        <taxon>Actinomycetes</taxon>
        <taxon>Kitasatosporales</taxon>
        <taxon>Streptomycetaceae</taxon>
        <taxon>Streptomyces</taxon>
    </lineage>
</organism>
<dbReference type="Gene3D" id="1.10.1200.10">
    <property type="entry name" value="ACP-like"/>
    <property type="match status" value="1"/>
</dbReference>
<dbReference type="InterPro" id="IPR020841">
    <property type="entry name" value="PKS_Beta-ketoAc_synthase_dom"/>
</dbReference>
<dbReference type="KEGG" id="stir:DDW44_24305"/>
<dbReference type="SUPFAM" id="SSF47336">
    <property type="entry name" value="ACP-like"/>
    <property type="match status" value="1"/>
</dbReference>
<evidence type="ECO:0000256" key="3">
    <source>
        <dbReference type="ARBA" id="ARBA00022553"/>
    </source>
</evidence>
<dbReference type="PROSITE" id="PS50075">
    <property type="entry name" value="CARRIER"/>
    <property type="match status" value="1"/>
</dbReference>
<evidence type="ECO:0000256" key="6">
    <source>
        <dbReference type="ARBA" id="ARBA00023268"/>
    </source>
</evidence>
<evidence type="ECO:0000256" key="2">
    <source>
        <dbReference type="ARBA" id="ARBA00022450"/>
    </source>
</evidence>
<dbReference type="FunFam" id="1.10.1200.10:FF:000007">
    <property type="entry name" value="Probable polyketide synthase pks17"/>
    <property type="match status" value="1"/>
</dbReference>
<feature type="domain" description="Ketosynthase family 3 (KS3)" evidence="9">
    <location>
        <begin position="33"/>
        <end position="457"/>
    </location>
</feature>
<comment type="cofactor">
    <cofactor evidence="1">
        <name>pantetheine 4'-phosphate</name>
        <dbReference type="ChEBI" id="CHEBI:47942"/>
    </cofactor>
</comment>
<dbReference type="PROSITE" id="PS52004">
    <property type="entry name" value="KS3_2"/>
    <property type="match status" value="1"/>
</dbReference>
<evidence type="ECO:0000256" key="1">
    <source>
        <dbReference type="ARBA" id="ARBA00001957"/>
    </source>
</evidence>
<dbReference type="InterPro" id="IPR014031">
    <property type="entry name" value="Ketoacyl_synth_C"/>
</dbReference>
<dbReference type="InterPro" id="IPR016035">
    <property type="entry name" value="Acyl_Trfase/lysoPLipase"/>
</dbReference>
<dbReference type="InterPro" id="IPR014030">
    <property type="entry name" value="Ketoacyl_synth_N"/>
</dbReference>
<dbReference type="Pfam" id="PF08990">
    <property type="entry name" value="Docking"/>
    <property type="match status" value="1"/>
</dbReference>
<sequence>MAGEDKLRDYLKKAVADAREARRQLREIEERRHEPIAIVGMACRYPNGVGSPEDLWRLVVDGTDAVTAFPENRGWDLDSLYDPDPERTGTSYGREGGFLHDADRFDPEFFGMSPREAVAIDPQQRLLLEAAWEGFEDAGLDPTGLRGSRTGVFTGLMYSDYGSRPHLPPEDFEGYLFSGSAGSIAAGRLSYTYGFEGPAVSVDTACSSSLVALHLAANALRNGECDLALAGGVTVMSTPVAFVEFSRLRGLAPDGRCKSFGAGADGVGWSEGVGLLVVERLSDARRNGHRVLAVLRGSAVNQDGASNGLTAPNGPSQERVIRQALADARLAPADVDVVEAHGTGTRLGDPIEAQALLATYGQEREEPLYLGSLKSNIGHAQAAAGVGGVIKMVQAMRHGLMPRTLHVEEPTPMVDWEAGAVELLTEEREWPRGERPRRAAVSSFGFGGTNAHVIIEEAPAQAVAHTDGTGAAPAPVRLPVLPWLLSGRTPQAVAAQAERLLDHVERHPDLDPQDVAYTLATARAALDHRAVAVGADRDALLADLRALDTLTASSASGTGALGFVFSGQGAQRVGMGRELAASYPVFASVLGEVCGVLDPLLGGSLREVMFEEDGSGRLDRTGWAQPALFAFEVALFRLVESWGVVPSVVAGHSVGELAAAHAVGVLSLADACRVVAARAGLMEALPGGGVMVAVEASEAEVAPLLVGREAELGVAAVNGPTAVVISGDEAAVEEVAARFAGAGRRVRRLSVSHAFHSPRMEGMLEEFRTVLKGVEFQAPRIPVVSTLTGRLAAGEDLRSADYWVRQVREAVRYADAVTAMERQGVRTYAEIGPGGALAALAAQSVHDADATVVTALVRAGVPEPQSLVRALGLLHGRGARVDWEAFYAGSGARRVPLPTYAFQHQRYWLDQLVPADGGTARVPAQRTAQPEAAEPEGVPLPERLAELAVAQREQYVLQIVTNLVASVLKHGDPSGISPDRPFRDLGFDSLTGVELRNRLARETGLTLPATVVFDHPNPGALAAFVLDAAGPAPDEPSRAVRDGLDRLEASLDALPADGDTRAEVEARLRGLLERLSGSTPAADPASGDPAVQELIASASAYEIFDFIDTQLGRAAD</sequence>
<dbReference type="InterPro" id="IPR001227">
    <property type="entry name" value="Ac_transferase_dom_sf"/>
</dbReference>
<evidence type="ECO:0000256" key="7">
    <source>
        <dbReference type="ARBA" id="ARBA00023315"/>
    </source>
</evidence>
<evidence type="ECO:0000256" key="5">
    <source>
        <dbReference type="ARBA" id="ARBA00023194"/>
    </source>
</evidence>
<dbReference type="SMART" id="SM01294">
    <property type="entry name" value="PKS_PP_betabranch"/>
    <property type="match status" value="1"/>
</dbReference>
<dbReference type="SUPFAM" id="SSF52151">
    <property type="entry name" value="FabD/lysophospholipase-like"/>
    <property type="match status" value="1"/>
</dbReference>
<dbReference type="Proteomes" id="UP000244900">
    <property type="component" value="Chromosome"/>
</dbReference>
<dbReference type="FunFam" id="3.40.366.10:FF:000002">
    <property type="entry name" value="Probable polyketide synthase 2"/>
    <property type="match status" value="1"/>
</dbReference>
<dbReference type="SUPFAM" id="SSF53901">
    <property type="entry name" value="Thiolase-like"/>
    <property type="match status" value="1"/>
</dbReference>
<dbReference type="SMART" id="SM00823">
    <property type="entry name" value="PKS_PP"/>
    <property type="match status" value="1"/>
</dbReference>
<reference evidence="10 11" key="1">
    <citation type="submission" date="2018-05" db="EMBL/GenBank/DDBJ databases">
        <title>Complete genome sequence of sponge-derived Streptomyces sp. HNM0039.</title>
        <authorList>
            <person name="Huang X."/>
            <person name="Zhou S."/>
        </authorList>
    </citation>
    <scope>NUCLEOTIDE SEQUENCE [LARGE SCALE GENOMIC DNA]</scope>
    <source>
        <strain evidence="10 11">HNM0039</strain>
    </source>
</reference>
<dbReference type="InterPro" id="IPR018201">
    <property type="entry name" value="Ketoacyl_synth_AS"/>
</dbReference>
<dbReference type="AlphaFoldDB" id="A0A2S1SYS5"/>
<dbReference type="PANTHER" id="PTHR43775">
    <property type="entry name" value="FATTY ACID SYNTHASE"/>
    <property type="match status" value="1"/>
</dbReference>
<keyword evidence="4" id="KW-0808">Transferase</keyword>
<gene>
    <name evidence="10" type="ORF">DDW44_24305</name>
</gene>
<dbReference type="InterPro" id="IPR016036">
    <property type="entry name" value="Malonyl_transacylase_ACP-bd"/>
</dbReference>
<name>A0A2S1SYS5_9ACTN</name>
<keyword evidence="5" id="KW-0045">Antibiotic biosynthesis</keyword>
<dbReference type="InterPro" id="IPR036736">
    <property type="entry name" value="ACP-like_sf"/>
</dbReference>
<accession>A0A2S1SYS5</accession>
<evidence type="ECO:0000313" key="11">
    <source>
        <dbReference type="Proteomes" id="UP000244900"/>
    </source>
</evidence>
<dbReference type="SUPFAM" id="SSF55048">
    <property type="entry name" value="Probable ACP-binding domain of malonyl-CoA ACP transacylase"/>
    <property type="match status" value="1"/>
</dbReference>
<keyword evidence="11" id="KW-1185">Reference proteome</keyword>
<keyword evidence="3" id="KW-0597">Phosphoprotein</keyword>
<evidence type="ECO:0000313" key="10">
    <source>
        <dbReference type="EMBL" id="AWI31548.1"/>
    </source>
</evidence>
<dbReference type="Pfam" id="PF00109">
    <property type="entry name" value="ketoacyl-synt"/>
    <property type="match status" value="1"/>
</dbReference>
<dbReference type="InterPro" id="IPR009081">
    <property type="entry name" value="PP-bd_ACP"/>
</dbReference>
<dbReference type="GO" id="GO:0006633">
    <property type="term" value="P:fatty acid biosynthetic process"/>
    <property type="evidence" value="ECO:0007669"/>
    <property type="project" value="InterPro"/>
</dbReference>
<dbReference type="PANTHER" id="PTHR43775:SF51">
    <property type="entry name" value="INACTIVE PHENOLPHTHIOCEROL SYNTHESIS POLYKETIDE SYNTHASE TYPE I PKS1-RELATED"/>
    <property type="match status" value="1"/>
</dbReference>
<dbReference type="Pfam" id="PF02801">
    <property type="entry name" value="Ketoacyl-synt_C"/>
    <property type="match status" value="1"/>
</dbReference>
<dbReference type="SMART" id="SM00827">
    <property type="entry name" value="PKS_AT"/>
    <property type="match status" value="1"/>
</dbReference>
<dbReference type="InterPro" id="IPR032821">
    <property type="entry name" value="PKS_assoc"/>
</dbReference>
<dbReference type="Gene3D" id="3.40.47.10">
    <property type="match status" value="1"/>
</dbReference>
<feature type="domain" description="Carrier" evidence="8">
    <location>
        <begin position="954"/>
        <end position="1029"/>
    </location>
</feature>
<dbReference type="OrthoDB" id="9778690at2"/>
<dbReference type="PROSITE" id="PS00606">
    <property type="entry name" value="KS3_1"/>
    <property type="match status" value="1"/>
</dbReference>
<dbReference type="CDD" id="cd00833">
    <property type="entry name" value="PKS"/>
    <property type="match status" value="1"/>
</dbReference>